<dbReference type="EMBL" id="PHQY01000658">
    <property type="protein sequence ID" value="PJO42157.1"/>
    <property type="molecule type" value="Genomic_DNA"/>
</dbReference>
<dbReference type="SUPFAM" id="SSF55136">
    <property type="entry name" value="Probable bacterial effector-binding domain"/>
    <property type="match status" value="1"/>
</dbReference>
<protein>
    <submittedName>
        <fullName evidence="6">MerR family transcriptional regulator</fullName>
    </submittedName>
</protein>
<feature type="domain" description="HTH merR-type" evidence="5">
    <location>
        <begin position="1"/>
        <end position="71"/>
    </location>
</feature>
<dbReference type="PANTHER" id="PTHR30204:SF69">
    <property type="entry name" value="MERR-FAMILY TRANSCRIPTIONAL REGULATOR"/>
    <property type="match status" value="1"/>
</dbReference>
<evidence type="ECO:0000256" key="2">
    <source>
        <dbReference type="ARBA" id="ARBA00023015"/>
    </source>
</evidence>
<dbReference type="AlphaFoldDB" id="A0A2M9Q248"/>
<gene>
    <name evidence="6" type="ORF">CWD94_19420</name>
</gene>
<comment type="caution">
    <text evidence="6">The sequence shown here is derived from an EMBL/GenBank/DDBJ whole genome shotgun (WGS) entry which is preliminary data.</text>
</comment>
<dbReference type="InterPro" id="IPR010499">
    <property type="entry name" value="AraC_E-bd"/>
</dbReference>
<evidence type="ECO:0000256" key="3">
    <source>
        <dbReference type="ARBA" id="ARBA00023125"/>
    </source>
</evidence>
<evidence type="ECO:0000256" key="4">
    <source>
        <dbReference type="ARBA" id="ARBA00023163"/>
    </source>
</evidence>
<dbReference type="InterPro" id="IPR047057">
    <property type="entry name" value="MerR_fam"/>
</dbReference>
<dbReference type="SUPFAM" id="SSF46955">
    <property type="entry name" value="Putative DNA-binding domain"/>
    <property type="match status" value="1"/>
</dbReference>
<organism evidence="6 7">
    <name type="scientific">Lysinibacillus xylanilyticus</name>
    <dbReference type="NCBI Taxonomy" id="582475"/>
    <lineage>
        <taxon>Bacteria</taxon>
        <taxon>Bacillati</taxon>
        <taxon>Bacillota</taxon>
        <taxon>Bacilli</taxon>
        <taxon>Bacillales</taxon>
        <taxon>Bacillaceae</taxon>
        <taxon>Lysinibacillus</taxon>
    </lineage>
</organism>
<dbReference type="RefSeq" id="WP_100544494.1">
    <property type="nucleotide sequence ID" value="NZ_CP158849.1"/>
</dbReference>
<dbReference type="SMART" id="SM00422">
    <property type="entry name" value="HTH_MERR"/>
    <property type="match status" value="1"/>
</dbReference>
<dbReference type="GO" id="GO:0003700">
    <property type="term" value="F:DNA-binding transcription factor activity"/>
    <property type="evidence" value="ECO:0007669"/>
    <property type="project" value="InterPro"/>
</dbReference>
<dbReference type="Proteomes" id="UP000232101">
    <property type="component" value="Unassembled WGS sequence"/>
</dbReference>
<proteinExistence type="predicted"/>
<name>A0A2M9Q248_9BACI</name>
<dbReference type="SMART" id="SM00871">
    <property type="entry name" value="AraC_E_bind"/>
    <property type="match status" value="1"/>
</dbReference>
<dbReference type="Pfam" id="PF06445">
    <property type="entry name" value="GyrI-like"/>
    <property type="match status" value="1"/>
</dbReference>
<keyword evidence="3" id="KW-0238">DNA-binding</keyword>
<reference evidence="6 7" key="1">
    <citation type="submission" date="2017-11" db="EMBL/GenBank/DDBJ databases">
        <title>Bacterial isolate from king chilli rhizosphere.</title>
        <authorList>
            <person name="Takhelmayum P."/>
            <person name="Sarangthem I."/>
        </authorList>
    </citation>
    <scope>NUCLEOTIDE SEQUENCE [LARGE SCALE GENOMIC DNA]</scope>
    <source>
        <strain evidence="7">t26</strain>
    </source>
</reference>
<dbReference type="PROSITE" id="PS50937">
    <property type="entry name" value="HTH_MERR_2"/>
    <property type="match status" value="1"/>
</dbReference>
<dbReference type="Gene3D" id="3.20.80.10">
    <property type="entry name" value="Regulatory factor, effector binding domain"/>
    <property type="match status" value="1"/>
</dbReference>
<dbReference type="InterPro" id="IPR029442">
    <property type="entry name" value="GyrI-like"/>
</dbReference>
<sequence>MLSIGEFSKICGVSTKTLRYYDEIGLINPDETNAESGYRYYSIEQLKRMLYINRLKSYHFSLEEIKTMLELEEDQSEEMLCSVLSHKRNAMQEKLKAFEYLVKQLSHDIANLEKGIPIMSYLDAIEVQLVETKPLNILHKRLIMSSDDYASGYGNYFSKLYEKIATEQLTLLGKPMTIYHSPEFNPAGNDTEFAIPIAESVKGTRDLPGSLCAKSVLKGAYPELTSVYANLMKWIENEGYELILPPYEIYITDPHQANTPEGYITEVYFPVKKK</sequence>
<keyword evidence="4" id="KW-0804">Transcription</keyword>
<evidence type="ECO:0000256" key="1">
    <source>
        <dbReference type="ARBA" id="ARBA00022491"/>
    </source>
</evidence>
<evidence type="ECO:0000259" key="5">
    <source>
        <dbReference type="PROSITE" id="PS50937"/>
    </source>
</evidence>
<dbReference type="InterPro" id="IPR011256">
    <property type="entry name" value="Reg_factor_effector_dom_sf"/>
</dbReference>
<dbReference type="CDD" id="cd01107">
    <property type="entry name" value="HTH_BmrR"/>
    <property type="match status" value="1"/>
</dbReference>
<accession>A0A2M9Q248</accession>
<dbReference type="PANTHER" id="PTHR30204">
    <property type="entry name" value="REDOX-CYCLING DRUG-SENSING TRANSCRIPTIONAL ACTIVATOR SOXR"/>
    <property type="match status" value="1"/>
</dbReference>
<evidence type="ECO:0000313" key="7">
    <source>
        <dbReference type="Proteomes" id="UP000232101"/>
    </source>
</evidence>
<dbReference type="Pfam" id="PF13411">
    <property type="entry name" value="MerR_1"/>
    <property type="match status" value="1"/>
</dbReference>
<dbReference type="GO" id="GO:0003677">
    <property type="term" value="F:DNA binding"/>
    <property type="evidence" value="ECO:0007669"/>
    <property type="project" value="UniProtKB-KW"/>
</dbReference>
<evidence type="ECO:0000313" key="6">
    <source>
        <dbReference type="EMBL" id="PJO42157.1"/>
    </source>
</evidence>
<keyword evidence="1" id="KW-0678">Repressor</keyword>
<dbReference type="Gene3D" id="1.10.1660.10">
    <property type="match status" value="1"/>
</dbReference>
<dbReference type="InterPro" id="IPR000551">
    <property type="entry name" value="MerR-type_HTH_dom"/>
</dbReference>
<keyword evidence="2" id="KW-0805">Transcription regulation</keyword>
<dbReference type="PROSITE" id="PS00552">
    <property type="entry name" value="HTH_MERR_1"/>
    <property type="match status" value="1"/>
</dbReference>
<dbReference type="InterPro" id="IPR009061">
    <property type="entry name" value="DNA-bd_dom_put_sf"/>
</dbReference>